<evidence type="ECO:0000256" key="10">
    <source>
        <dbReference type="SAM" id="MobiDB-lite"/>
    </source>
</evidence>
<evidence type="ECO:0000256" key="9">
    <source>
        <dbReference type="HAMAP-Rule" id="MF_00236"/>
    </source>
</evidence>
<evidence type="ECO:0000256" key="3">
    <source>
        <dbReference type="ARBA" id="ARBA00022475"/>
    </source>
</evidence>
<dbReference type="RefSeq" id="WP_045163647.1">
    <property type="nucleotide sequence ID" value="NZ_JYHV01000034.1"/>
</dbReference>
<dbReference type="InterPro" id="IPR006312">
    <property type="entry name" value="TatA/E"/>
</dbReference>
<proteinExistence type="inferred from homology"/>
<sequence length="58" mass="6231">MGISIWQLLIVLMIVIMLFGTKRLRGLGSDLGGAISGFRKSMNDGDSSAADVVKHEPK</sequence>
<evidence type="ECO:0000313" key="11">
    <source>
        <dbReference type="EMBL" id="KJH80204.1"/>
    </source>
</evidence>
<dbReference type="HAMAP" id="MF_00236">
    <property type="entry name" value="TatA_E"/>
    <property type="match status" value="1"/>
</dbReference>
<comment type="similarity">
    <text evidence="9">Belongs to the TatA/E family.</text>
</comment>
<dbReference type="GO" id="GO:0043953">
    <property type="term" value="P:protein transport by the Tat complex"/>
    <property type="evidence" value="ECO:0007669"/>
    <property type="project" value="UniProtKB-UniRule"/>
</dbReference>
<dbReference type="GO" id="GO:0033281">
    <property type="term" value="C:TAT protein transport complex"/>
    <property type="evidence" value="ECO:0007669"/>
    <property type="project" value="UniProtKB-UniRule"/>
</dbReference>
<reference evidence="11 12" key="1">
    <citation type="submission" date="2015-02" db="EMBL/GenBank/DDBJ databases">
        <title>Draft genome sequence of Pseudomonas stutzeri NT0128 isolated from wheat (Triticum turgidum) rhizosphere.</title>
        <authorList>
            <person name="Tovi N."/>
            <person name="Frenk S."/>
            <person name="Hadar Y."/>
            <person name="Minz D."/>
        </authorList>
    </citation>
    <scope>NUCLEOTIDE SEQUENCE [LARGE SCALE GENOMIC DNA]</scope>
    <source>
        <strain evidence="11 12">NT0128</strain>
    </source>
</reference>
<dbReference type="PANTHER" id="PTHR42982:SF1">
    <property type="entry name" value="SEC-INDEPENDENT PROTEIN TRANSLOCASE PROTEIN TATA"/>
    <property type="match status" value="1"/>
</dbReference>
<dbReference type="Pfam" id="PF02416">
    <property type="entry name" value="TatA_B_E"/>
    <property type="match status" value="1"/>
</dbReference>
<comment type="function">
    <text evidence="9">Part of the twin-arginine translocation (Tat) system that transports large folded proteins containing a characteristic twin-arginine motif in their signal peptide across membranes. TatA could form the protein-conducting channel of the Tat system.</text>
</comment>
<gene>
    <name evidence="9" type="primary">tatA</name>
    <name evidence="11" type="ORF">UF78_18145</name>
</gene>
<evidence type="ECO:0000256" key="6">
    <source>
        <dbReference type="ARBA" id="ARBA00022989"/>
    </source>
</evidence>
<comment type="caution">
    <text evidence="11">The sequence shown here is derived from an EMBL/GenBank/DDBJ whole genome shotgun (WGS) entry which is preliminary data.</text>
</comment>
<name>A0A0D9AHP8_STUST</name>
<dbReference type="PANTHER" id="PTHR42982">
    <property type="entry name" value="SEC-INDEPENDENT PROTEIN TRANSLOCASE PROTEIN TATA"/>
    <property type="match status" value="1"/>
</dbReference>
<keyword evidence="6 9" id="KW-1133">Transmembrane helix</keyword>
<dbReference type="GO" id="GO:0008320">
    <property type="term" value="F:protein transmembrane transporter activity"/>
    <property type="evidence" value="ECO:0007669"/>
    <property type="project" value="UniProtKB-UniRule"/>
</dbReference>
<evidence type="ECO:0000256" key="1">
    <source>
        <dbReference type="ARBA" id="ARBA00004162"/>
    </source>
</evidence>
<keyword evidence="7 9" id="KW-0811">Translocation</keyword>
<dbReference type="EMBL" id="JYHV01000034">
    <property type="protein sequence ID" value="KJH80204.1"/>
    <property type="molecule type" value="Genomic_DNA"/>
</dbReference>
<dbReference type="InterPro" id="IPR003369">
    <property type="entry name" value="TatA/B/E"/>
</dbReference>
<keyword evidence="8 9" id="KW-0472">Membrane</keyword>
<dbReference type="Proteomes" id="UP000032487">
    <property type="component" value="Unassembled WGS sequence"/>
</dbReference>
<evidence type="ECO:0000256" key="5">
    <source>
        <dbReference type="ARBA" id="ARBA00022927"/>
    </source>
</evidence>
<keyword evidence="2 9" id="KW-0813">Transport</keyword>
<dbReference type="NCBIfam" id="TIGR01411">
    <property type="entry name" value="tatAE"/>
    <property type="match status" value="1"/>
</dbReference>
<accession>A0A0D9AHP8</accession>
<dbReference type="OrthoDB" id="7066617at2"/>
<feature type="transmembrane region" description="Helical" evidence="9">
    <location>
        <begin position="6"/>
        <end position="21"/>
    </location>
</feature>
<keyword evidence="3 9" id="KW-1003">Cell membrane</keyword>
<dbReference type="PATRIC" id="fig|316.101.peg.2514"/>
<keyword evidence="4 9" id="KW-0812">Transmembrane</keyword>
<protein>
    <recommendedName>
        <fullName evidence="9">Sec-independent protein translocase protein TatA</fullName>
    </recommendedName>
</protein>
<evidence type="ECO:0000256" key="4">
    <source>
        <dbReference type="ARBA" id="ARBA00022692"/>
    </source>
</evidence>
<evidence type="ECO:0000313" key="12">
    <source>
        <dbReference type="Proteomes" id="UP000032487"/>
    </source>
</evidence>
<comment type="subcellular location">
    <subcellularLocation>
        <location evidence="1 9">Cell membrane</location>
        <topology evidence="1 9">Single-pass membrane protein</topology>
    </subcellularLocation>
</comment>
<evidence type="ECO:0000256" key="7">
    <source>
        <dbReference type="ARBA" id="ARBA00023010"/>
    </source>
</evidence>
<keyword evidence="5 9" id="KW-0653">Protein transport</keyword>
<feature type="region of interest" description="Disordered" evidence="10">
    <location>
        <begin position="39"/>
        <end position="58"/>
    </location>
</feature>
<dbReference type="AlphaFoldDB" id="A0A0D9AHP8"/>
<evidence type="ECO:0000256" key="2">
    <source>
        <dbReference type="ARBA" id="ARBA00022448"/>
    </source>
</evidence>
<dbReference type="Gene3D" id="1.20.5.3310">
    <property type="match status" value="1"/>
</dbReference>
<evidence type="ECO:0000256" key="8">
    <source>
        <dbReference type="ARBA" id="ARBA00023136"/>
    </source>
</evidence>
<organism evidence="11 12">
    <name type="scientific">Stutzerimonas stutzeri</name>
    <name type="common">Pseudomonas stutzeri</name>
    <dbReference type="NCBI Taxonomy" id="316"/>
    <lineage>
        <taxon>Bacteria</taxon>
        <taxon>Pseudomonadati</taxon>
        <taxon>Pseudomonadota</taxon>
        <taxon>Gammaproteobacteria</taxon>
        <taxon>Pseudomonadales</taxon>
        <taxon>Pseudomonadaceae</taxon>
        <taxon>Stutzerimonas</taxon>
    </lineage>
</organism>
<comment type="subunit">
    <text evidence="9">The Tat system comprises two distinct complexes: a TatABC complex, containing multiple copies of TatA, TatB and TatC subunits, and a separate TatA complex, containing only TatA subunits. Substrates initially bind to the TatABC complex, which probably triggers association of the separate TatA complex to form the active translocon.</text>
</comment>